<comment type="caution">
    <text evidence="1">The sequence shown here is derived from an EMBL/GenBank/DDBJ whole genome shotgun (WGS) entry which is preliminary data.</text>
</comment>
<dbReference type="EMBL" id="LIYD01000005">
    <property type="protein sequence ID" value="KOS05088.1"/>
    <property type="molecule type" value="Genomic_DNA"/>
</dbReference>
<organism evidence="1 2">
    <name type="scientific">Flavobacterium akiainvivens</name>
    <dbReference type="NCBI Taxonomy" id="1202724"/>
    <lineage>
        <taxon>Bacteria</taxon>
        <taxon>Pseudomonadati</taxon>
        <taxon>Bacteroidota</taxon>
        <taxon>Flavobacteriia</taxon>
        <taxon>Flavobacteriales</taxon>
        <taxon>Flavobacteriaceae</taxon>
        <taxon>Flavobacterium</taxon>
    </lineage>
</organism>
<sequence>MAMGQSNSFLASSNKLVWENVFITNDTNIQAFISRHSKLKITSADQNIIKGNAAGIRNTCPETSVFMKDNVSFNFEIESSDGKYRVTVTNIIFTKKNAKKGTIAENYFIKDGQILTTGTLPADLNCIDAYFNRIFNTTLYKNRQ</sequence>
<dbReference type="AlphaFoldDB" id="A0A0M8MGG8"/>
<reference evidence="1 2" key="1">
    <citation type="submission" date="2015-08" db="EMBL/GenBank/DDBJ databases">
        <title>Whole genome sequence of Flavobacterium akiainvivens IK-1T, from decaying Wikstroemia oahuensis, an endemic Hawaiian shrub.</title>
        <authorList>
            <person name="Wan X."/>
            <person name="Hou S."/>
            <person name="Saito J."/>
            <person name="Donachie S."/>
        </authorList>
    </citation>
    <scope>NUCLEOTIDE SEQUENCE [LARGE SCALE GENOMIC DNA]</scope>
    <source>
        <strain evidence="1 2">IK-1</strain>
    </source>
</reference>
<evidence type="ECO:0008006" key="3">
    <source>
        <dbReference type="Google" id="ProtNLM"/>
    </source>
</evidence>
<evidence type="ECO:0000313" key="1">
    <source>
        <dbReference type="EMBL" id="KOS05088.1"/>
    </source>
</evidence>
<keyword evidence="2" id="KW-1185">Reference proteome</keyword>
<dbReference type="STRING" id="1202724.AM493_02840"/>
<accession>A0A0M8MGG8</accession>
<dbReference type="Proteomes" id="UP000037755">
    <property type="component" value="Unassembled WGS sequence"/>
</dbReference>
<protein>
    <recommendedName>
        <fullName evidence="3">DUF4468 domain-containing protein</fullName>
    </recommendedName>
</protein>
<proteinExistence type="predicted"/>
<evidence type="ECO:0000313" key="2">
    <source>
        <dbReference type="Proteomes" id="UP000037755"/>
    </source>
</evidence>
<dbReference type="PATRIC" id="fig|1202724.3.peg.583"/>
<gene>
    <name evidence="1" type="ORF">AM493_02840</name>
</gene>
<name>A0A0M8MGG8_9FLAO</name>